<keyword evidence="2" id="KW-1185">Reference proteome</keyword>
<dbReference type="Proteomes" id="UP001407347">
    <property type="component" value="Unassembled WGS sequence"/>
</dbReference>
<proteinExistence type="predicted"/>
<evidence type="ECO:0000313" key="1">
    <source>
        <dbReference type="EMBL" id="MEN3238948.1"/>
    </source>
</evidence>
<name>A0ABV0A547_9HYPH</name>
<sequence length="140" mass="14946">MRLTPVPVSALPQAWPIVAPWLERACARPGPHGVTVGSLLEACQREQALLVLIGFPGAPVAAVVTQVIQQGTDLSCWILALGGAGARAWRGLLSEIEEGARRVGCRTVEFVGRRQWACLYPDYTAVPVAAGTHFLKPLVP</sequence>
<dbReference type="EMBL" id="JAQYXP010000009">
    <property type="protein sequence ID" value="MEN3238948.1"/>
    <property type="molecule type" value="Genomic_DNA"/>
</dbReference>
<evidence type="ECO:0000313" key="2">
    <source>
        <dbReference type="Proteomes" id="UP001407347"/>
    </source>
</evidence>
<dbReference type="RefSeq" id="WP_346013897.1">
    <property type="nucleotide sequence ID" value="NZ_JAQYXP010000009.1"/>
</dbReference>
<gene>
    <name evidence="1" type="ORF">PUR29_36545</name>
</gene>
<accession>A0ABV0A547</accession>
<protein>
    <submittedName>
        <fullName evidence="1">Uncharacterized protein</fullName>
    </submittedName>
</protein>
<reference evidence="1 2" key="1">
    <citation type="journal article" date="2023" name="PLoS ONE">
        <title>Complete genome assembly of Hawai'i environmental nontuberculous mycobacteria reveals unexpected co-isolation with methylobacteria.</title>
        <authorList>
            <person name="Hendrix J."/>
            <person name="Epperson L.E."/>
            <person name="Tong E.I."/>
            <person name="Chan Y.L."/>
            <person name="Hasan N.A."/>
            <person name="Dawrs S.N."/>
            <person name="Norton G.J."/>
            <person name="Virdi R."/>
            <person name="Crooks J.L."/>
            <person name="Chan E.D."/>
            <person name="Honda J.R."/>
            <person name="Strong M."/>
        </authorList>
    </citation>
    <scope>NUCLEOTIDE SEQUENCE [LARGE SCALE GENOMIC DNA]</scope>
    <source>
        <strain evidence="1 2">NJH_HI04-1</strain>
    </source>
</reference>
<comment type="caution">
    <text evidence="1">The sequence shown here is derived from an EMBL/GenBank/DDBJ whole genome shotgun (WGS) entry which is preliminary data.</text>
</comment>
<organism evidence="1 2">
    <name type="scientific">Methylobacterium ajmalii</name>
    <dbReference type="NCBI Taxonomy" id="2738439"/>
    <lineage>
        <taxon>Bacteria</taxon>
        <taxon>Pseudomonadati</taxon>
        <taxon>Pseudomonadota</taxon>
        <taxon>Alphaproteobacteria</taxon>
        <taxon>Hyphomicrobiales</taxon>
        <taxon>Methylobacteriaceae</taxon>
        <taxon>Methylobacterium</taxon>
    </lineage>
</organism>